<evidence type="ECO:0000256" key="1">
    <source>
        <dbReference type="SAM" id="MobiDB-lite"/>
    </source>
</evidence>
<name>A0A1N7H7Q1_9EURY</name>
<feature type="region of interest" description="Disordered" evidence="1">
    <location>
        <begin position="35"/>
        <end position="60"/>
    </location>
</feature>
<evidence type="ECO:0000313" key="2">
    <source>
        <dbReference type="EMBL" id="SIS20897.1"/>
    </source>
</evidence>
<sequence length="188" mass="20840">MRLSQQATCLENRPEASLLERVESVDKHWTTAMTDTARDTTSTDRPAVRDNPATTQSRKTTTVKRVETTLSVSNTSPSITPDKAFAQSDTTDMARAIKRTTMIDLSMFVDELPAGTTVELAVTDDRSRYTLEFARRDDRWTIEGAGSSAELTAVYATGNTVCETPERVPGWIEAVCAELNIFEVSVRR</sequence>
<evidence type="ECO:0000313" key="3">
    <source>
        <dbReference type="Proteomes" id="UP000185936"/>
    </source>
</evidence>
<feature type="compositionally biased region" description="Basic and acidic residues" evidence="1">
    <location>
        <begin position="36"/>
        <end position="48"/>
    </location>
</feature>
<gene>
    <name evidence="2" type="ORF">SAMN05421752_1309</name>
</gene>
<dbReference type="AlphaFoldDB" id="A0A1N7H7Q1"/>
<organism evidence="2 3">
    <name type="scientific">Natronorubrum thiooxidans</name>
    <dbReference type="NCBI Taxonomy" id="308853"/>
    <lineage>
        <taxon>Archaea</taxon>
        <taxon>Methanobacteriati</taxon>
        <taxon>Methanobacteriota</taxon>
        <taxon>Stenosarchaea group</taxon>
        <taxon>Halobacteria</taxon>
        <taxon>Halobacteriales</taxon>
        <taxon>Natrialbaceae</taxon>
        <taxon>Natronorubrum</taxon>
    </lineage>
</organism>
<dbReference type="Proteomes" id="UP000185936">
    <property type="component" value="Unassembled WGS sequence"/>
</dbReference>
<reference evidence="3" key="1">
    <citation type="submission" date="2017-01" db="EMBL/GenBank/DDBJ databases">
        <authorList>
            <person name="Varghese N."/>
            <person name="Submissions S."/>
        </authorList>
    </citation>
    <scope>NUCLEOTIDE SEQUENCE [LARGE SCALE GENOMIC DNA]</scope>
    <source>
        <strain evidence="3">type strain: HArc-</strain>
    </source>
</reference>
<proteinExistence type="predicted"/>
<dbReference type="EMBL" id="FTNR01000030">
    <property type="protein sequence ID" value="SIS20897.1"/>
    <property type="molecule type" value="Genomic_DNA"/>
</dbReference>
<dbReference type="STRING" id="308853.SAMN05421752_1309"/>
<protein>
    <submittedName>
        <fullName evidence="2">Uncharacterized protein</fullName>
    </submittedName>
</protein>
<keyword evidence="3" id="KW-1185">Reference proteome</keyword>
<accession>A0A1N7H7Q1</accession>